<keyword evidence="8" id="KW-0648">Protein biosynthesis</keyword>
<evidence type="ECO:0000259" key="11">
    <source>
        <dbReference type="PROSITE" id="PS51483"/>
    </source>
</evidence>
<dbReference type="InterPro" id="IPR020825">
    <property type="entry name" value="Phe-tRNA_synthase-like_B3/B4"/>
</dbReference>
<evidence type="ECO:0000256" key="1">
    <source>
        <dbReference type="ARBA" id="ARBA00001946"/>
    </source>
</evidence>
<evidence type="ECO:0000256" key="9">
    <source>
        <dbReference type="ARBA" id="ARBA00023146"/>
    </source>
</evidence>
<keyword evidence="5" id="KW-0547">Nucleotide-binding</keyword>
<dbReference type="AlphaFoldDB" id="A0A6B9VP42"/>
<dbReference type="Gene3D" id="3.30.70.380">
    <property type="entry name" value="Ferrodoxin-fold anticodon-binding domain"/>
    <property type="match status" value="1"/>
</dbReference>
<accession>A0A6B9VP42</accession>
<dbReference type="SUPFAM" id="SSF55681">
    <property type="entry name" value="Class II aaRS and biotin synthetases"/>
    <property type="match status" value="1"/>
</dbReference>
<keyword evidence="3 12" id="KW-0436">Ligase</keyword>
<dbReference type="SUPFAM" id="SSF56037">
    <property type="entry name" value="PheT/TilS domain"/>
    <property type="match status" value="1"/>
</dbReference>
<dbReference type="GO" id="GO:0009328">
    <property type="term" value="C:phenylalanine-tRNA ligase complex"/>
    <property type="evidence" value="ECO:0007669"/>
    <property type="project" value="TreeGrafter"/>
</dbReference>
<dbReference type="SMART" id="SM00873">
    <property type="entry name" value="B3_4"/>
    <property type="match status" value="1"/>
</dbReference>
<evidence type="ECO:0000256" key="8">
    <source>
        <dbReference type="ARBA" id="ARBA00022917"/>
    </source>
</evidence>
<dbReference type="Pfam" id="PF03483">
    <property type="entry name" value="B3_4"/>
    <property type="match status" value="1"/>
</dbReference>
<keyword evidence="6" id="KW-0067">ATP-binding</keyword>
<dbReference type="Pfam" id="PF17759">
    <property type="entry name" value="tRNA_synthFbeta"/>
    <property type="match status" value="1"/>
</dbReference>
<proteinExistence type="predicted"/>
<dbReference type="GO" id="GO:0003723">
    <property type="term" value="F:RNA binding"/>
    <property type="evidence" value="ECO:0007669"/>
    <property type="project" value="InterPro"/>
</dbReference>
<evidence type="ECO:0000256" key="6">
    <source>
        <dbReference type="ARBA" id="ARBA00022840"/>
    </source>
</evidence>
<dbReference type="Gene3D" id="3.50.40.10">
    <property type="entry name" value="Phenylalanyl-trna Synthetase, Chain B, domain 3"/>
    <property type="match status" value="1"/>
</dbReference>
<comment type="cofactor">
    <cofactor evidence="1">
        <name>Mg(2+)</name>
        <dbReference type="ChEBI" id="CHEBI:18420"/>
    </cofactor>
</comment>
<dbReference type="GO" id="GO:0004826">
    <property type="term" value="F:phenylalanine-tRNA ligase activity"/>
    <property type="evidence" value="ECO:0007669"/>
    <property type="project" value="UniProtKB-EC"/>
</dbReference>
<geneLocation type="plastid" evidence="12"/>
<dbReference type="InterPro" id="IPR045864">
    <property type="entry name" value="aa-tRNA-synth_II/BPL/LPL"/>
</dbReference>
<reference evidence="12" key="1">
    <citation type="journal article" date="2020" name="J. Phycol.">
        <title>Relative expression analysis of light-harvesting genes in the freshwater alga Lympha mucosa (Batrachospermales, Rhodophyta).</title>
        <authorList>
            <person name="Evans J.R."/>
            <person name="Vis M.L."/>
        </authorList>
    </citation>
    <scope>NUCLEOTIDE SEQUENCE</scope>
</reference>
<sequence length="667" mass="78512">MIKLTDISPQELVIKLTLAGFEVENITKTSTQDTILNINISANRSDVMSLIGITREISAILKQPLVRTSNQHNIQITYKSIDTNNNNYLYGSLKDIKIKPSPLWLQSKLQCHGIQSQNNLNDIIHLIELKWGQYFEIFDMDKISKNIKFLQSKQNSLSQLSLKENPIILANHQERIIAIETDKEKLNKLIEVDEYTKRISIQTYIVNKSNNKEVSSLLKYIQNSNKQIKTRKQFDLLNAYSETILLIRYLCEAQIQDTIYMTNPQITYQPFILHENHVNNILGFVDEFNDISLKNRTKIPKQEIIQILNYLNCIVDDQSINWKIEIPPYRSQDLIRNIDLIEEIGRMYGFNKFIDHIPTYKRTGIKNKKYLKINQIRSILRNIGFTESIHYSLIKMQTDYLRIHNPLNEDYKDLRHNLIHSIIGANYNNVKQGNEPIEIFEIGRIFNKINNFYSENIHLAGILGGKEQYRLEWSKKPTALTWFQAKGDLEELFERLQINVTWKKAEENYHLLNKIKHFFYPNRIASLYIQDQPIGIFGQLDLRISKEFNIPKYTYGFEIEIHYLIKTINKHYYYFKNYSKYPYIIRDITISTAKLIEVNTLLNQLKNKLDPLVESITVFDFYSTKKNNCTINNFGLRVKYRSTTNTLTNETVDSLNKKVELSIKQYL</sequence>
<dbReference type="Pfam" id="PF03147">
    <property type="entry name" value="FDX-ACB"/>
    <property type="match status" value="1"/>
</dbReference>
<dbReference type="Gene3D" id="3.30.930.10">
    <property type="entry name" value="Bira Bifunctional Protein, Domain 2"/>
    <property type="match status" value="1"/>
</dbReference>
<evidence type="ECO:0000256" key="5">
    <source>
        <dbReference type="ARBA" id="ARBA00022741"/>
    </source>
</evidence>
<dbReference type="SUPFAM" id="SSF54991">
    <property type="entry name" value="Anticodon-binding domain of PheRS"/>
    <property type="match status" value="1"/>
</dbReference>
<dbReference type="SUPFAM" id="SSF46955">
    <property type="entry name" value="Putative DNA-binding domain"/>
    <property type="match status" value="2"/>
</dbReference>
<dbReference type="PROSITE" id="PS51483">
    <property type="entry name" value="B5"/>
    <property type="match status" value="1"/>
</dbReference>
<evidence type="ECO:0000256" key="7">
    <source>
        <dbReference type="ARBA" id="ARBA00022842"/>
    </source>
</evidence>
<dbReference type="InterPro" id="IPR005147">
    <property type="entry name" value="tRNA_synthase_B5-dom"/>
</dbReference>
<dbReference type="InterPro" id="IPR041616">
    <property type="entry name" value="PheRS_beta_core"/>
</dbReference>
<dbReference type="GO" id="GO:0005524">
    <property type="term" value="F:ATP binding"/>
    <property type="evidence" value="ECO:0007669"/>
    <property type="project" value="UniProtKB-KW"/>
</dbReference>
<dbReference type="InterPro" id="IPR036690">
    <property type="entry name" value="Fdx_antiC-bd_sf"/>
</dbReference>
<dbReference type="InterPro" id="IPR045060">
    <property type="entry name" value="Phe-tRNA-ligase_IIc_bsu"/>
</dbReference>
<dbReference type="EMBL" id="MN509464">
    <property type="protein sequence ID" value="QHO64083.1"/>
    <property type="molecule type" value="Genomic_DNA"/>
</dbReference>
<dbReference type="Gene3D" id="3.30.56.10">
    <property type="match status" value="2"/>
</dbReference>
<dbReference type="GO" id="GO:0000287">
    <property type="term" value="F:magnesium ion binding"/>
    <property type="evidence" value="ECO:0007669"/>
    <property type="project" value="InterPro"/>
</dbReference>
<dbReference type="GO" id="GO:0006432">
    <property type="term" value="P:phenylalanyl-tRNA aminoacylation"/>
    <property type="evidence" value="ECO:0007669"/>
    <property type="project" value="InterPro"/>
</dbReference>
<protein>
    <recommendedName>
        <fullName evidence="2">phenylalanine--tRNA ligase</fullName>
        <ecNumber evidence="2">6.1.1.20</ecNumber>
    </recommendedName>
</protein>
<keyword evidence="4" id="KW-0479">Metal-binding</keyword>
<evidence type="ECO:0000256" key="3">
    <source>
        <dbReference type="ARBA" id="ARBA00022598"/>
    </source>
</evidence>
<name>A0A6B9VP42_9FLOR</name>
<dbReference type="InterPro" id="IPR005146">
    <property type="entry name" value="B3/B4_tRNA-bd"/>
</dbReference>
<dbReference type="PROSITE" id="PS51447">
    <property type="entry name" value="FDX_ACB"/>
    <property type="match status" value="1"/>
</dbReference>
<feature type="domain" description="B5" evidence="11">
    <location>
        <begin position="266"/>
        <end position="355"/>
    </location>
</feature>
<dbReference type="SMART" id="SM00874">
    <property type="entry name" value="B5"/>
    <property type="match status" value="1"/>
</dbReference>
<dbReference type="CDD" id="cd00769">
    <property type="entry name" value="PheRS_beta_core"/>
    <property type="match status" value="1"/>
</dbReference>
<evidence type="ECO:0000256" key="4">
    <source>
        <dbReference type="ARBA" id="ARBA00022723"/>
    </source>
</evidence>
<dbReference type="PANTHER" id="PTHR10947:SF0">
    <property type="entry name" value="PHENYLALANINE--TRNA LIGASE BETA SUBUNIT"/>
    <property type="match status" value="1"/>
</dbReference>
<dbReference type="Pfam" id="PF03484">
    <property type="entry name" value="B5"/>
    <property type="match status" value="1"/>
</dbReference>
<gene>
    <name evidence="12" type="primary">syfB</name>
</gene>
<dbReference type="PANTHER" id="PTHR10947">
    <property type="entry name" value="PHENYLALANYL-TRNA SYNTHETASE BETA CHAIN AND LEUCINE-RICH REPEAT-CONTAINING PROTEIN 47"/>
    <property type="match status" value="1"/>
</dbReference>
<dbReference type="SMART" id="SM00896">
    <property type="entry name" value="FDX-ACB"/>
    <property type="match status" value="1"/>
</dbReference>
<dbReference type="InterPro" id="IPR009061">
    <property type="entry name" value="DNA-bd_dom_put_sf"/>
</dbReference>
<keyword evidence="7" id="KW-0460">Magnesium</keyword>
<dbReference type="InterPro" id="IPR005121">
    <property type="entry name" value="Fdx_antiC-bd"/>
</dbReference>
<evidence type="ECO:0000313" key="12">
    <source>
        <dbReference type="EMBL" id="QHO64083.1"/>
    </source>
</evidence>
<evidence type="ECO:0000259" key="10">
    <source>
        <dbReference type="PROSITE" id="PS51447"/>
    </source>
</evidence>
<keyword evidence="12" id="KW-0934">Plastid</keyword>
<evidence type="ECO:0000256" key="2">
    <source>
        <dbReference type="ARBA" id="ARBA00012814"/>
    </source>
</evidence>
<dbReference type="EC" id="6.1.1.20" evidence="2"/>
<keyword evidence="9" id="KW-0030">Aminoacyl-tRNA synthetase</keyword>
<organism evidence="12">
    <name type="scientific">Lympha mucosa</name>
    <dbReference type="NCBI Taxonomy" id="2045360"/>
    <lineage>
        <taxon>Eukaryota</taxon>
        <taxon>Rhodophyta</taxon>
        <taxon>Florideophyceae</taxon>
        <taxon>Nemaliophycidae</taxon>
        <taxon>Batrachospermales</taxon>
        <taxon>Batrachospermaceae</taxon>
        <taxon>Lympha</taxon>
    </lineage>
</organism>
<feature type="domain" description="FDX-ACB" evidence="10">
    <location>
        <begin position="579"/>
        <end position="667"/>
    </location>
</feature>